<dbReference type="RefSeq" id="XP_002851085.1">
    <property type="nucleotide sequence ID" value="XM_002851039.1"/>
</dbReference>
<evidence type="ECO:0000313" key="2">
    <source>
        <dbReference type="Proteomes" id="UP000002035"/>
    </source>
</evidence>
<dbReference type="VEuPathDB" id="FungiDB:MCYG_01189"/>
<dbReference type="GeneID" id="9228626"/>
<name>C5FF07_ARTOC</name>
<dbReference type="HOGENOM" id="CLU_2291042_0_0_1"/>
<protein>
    <submittedName>
        <fullName evidence="1">Uncharacterized protein</fullName>
    </submittedName>
</protein>
<accession>C5FF07</accession>
<evidence type="ECO:0000313" key="1">
    <source>
        <dbReference type="EMBL" id="EEQ28301.1"/>
    </source>
</evidence>
<dbReference type="AlphaFoldDB" id="C5FF07"/>
<proteinExistence type="predicted"/>
<reference evidence="2" key="1">
    <citation type="journal article" date="2012" name="MBio">
        <title>Comparative genome analysis of Trichophyton rubrum and related dermatophytes reveals candidate genes involved in infection.</title>
        <authorList>
            <person name="Martinez D.A."/>
            <person name="Oliver B.G."/>
            <person name="Graeser Y."/>
            <person name="Goldberg J.M."/>
            <person name="Li W."/>
            <person name="Martinez-Rossi N.M."/>
            <person name="Monod M."/>
            <person name="Shelest E."/>
            <person name="Barton R.C."/>
            <person name="Birch E."/>
            <person name="Brakhage A.A."/>
            <person name="Chen Z."/>
            <person name="Gurr S.J."/>
            <person name="Heiman D."/>
            <person name="Heitman J."/>
            <person name="Kosti I."/>
            <person name="Rossi A."/>
            <person name="Saif S."/>
            <person name="Samalova M."/>
            <person name="Saunders C.W."/>
            <person name="Shea T."/>
            <person name="Summerbell R.C."/>
            <person name="Xu J."/>
            <person name="Young S."/>
            <person name="Zeng Q."/>
            <person name="Birren B.W."/>
            <person name="Cuomo C.A."/>
            <person name="White T.C."/>
        </authorList>
    </citation>
    <scope>NUCLEOTIDE SEQUENCE [LARGE SCALE GENOMIC DNA]</scope>
    <source>
        <strain evidence="2">ATCC MYA-4605 / CBS 113480</strain>
    </source>
</reference>
<dbReference type="Proteomes" id="UP000002035">
    <property type="component" value="Unassembled WGS sequence"/>
</dbReference>
<dbReference type="EMBL" id="DS995701">
    <property type="protein sequence ID" value="EEQ28301.1"/>
    <property type="molecule type" value="Genomic_DNA"/>
</dbReference>
<gene>
    <name evidence="1" type="ORF">MCYG_01189</name>
</gene>
<keyword evidence="2" id="KW-1185">Reference proteome</keyword>
<organism evidence="1 2">
    <name type="scientific">Arthroderma otae (strain ATCC MYA-4605 / CBS 113480)</name>
    <name type="common">Microsporum canis</name>
    <dbReference type="NCBI Taxonomy" id="554155"/>
    <lineage>
        <taxon>Eukaryota</taxon>
        <taxon>Fungi</taxon>
        <taxon>Dikarya</taxon>
        <taxon>Ascomycota</taxon>
        <taxon>Pezizomycotina</taxon>
        <taxon>Eurotiomycetes</taxon>
        <taxon>Eurotiomycetidae</taxon>
        <taxon>Onygenales</taxon>
        <taxon>Arthrodermataceae</taxon>
        <taxon>Microsporum</taxon>
    </lineage>
</organism>
<sequence>MPSSITGEGLGFSRGWCIKGERNETRASSYPVRTARRLDIFSTNGHGRRGLVGLQEKCRHRTGSENAVVAGQGKVAICSDQVSQDILSAYPNRPKRGIRHD</sequence>